<name>A0A512N8V8_9HYPH</name>
<protein>
    <submittedName>
        <fullName evidence="7">Dehydrogenase</fullName>
    </submittedName>
</protein>
<dbReference type="AlphaFoldDB" id="A0A512N8V8"/>
<organism evidence="7 8">
    <name type="scientific">Reyranella soli</name>
    <dbReference type="NCBI Taxonomy" id="1230389"/>
    <lineage>
        <taxon>Bacteria</taxon>
        <taxon>Pseudomonadati</taxon>
        <taxon>Pseudomonadota</taxon>
        <taxon>Alphaproteobacteria</taxon>
        <taxon>Hyphomicrobiales</taxon>
        <taxon>Reyranellaceae</taxon>
        <taxon>Reyranella</taxon>
    </lineage>
</organism>
<feature type="domain" description="2Fe-2S ferredoxin-type" evidence="6">
    <location>
        <begin position="1"/>
        <end position="75"/>
    </location>
</feature>
<dbReference type="InterPro" id="IPR036884">
    <property type="entry name" value="2Fe-2S-bd_dom_sf"/>
</dbReference>
<dbReference type="PANTHER" id="PTHR11908:SF132">
    <property type="entry name" value="ALDEHYDE OXIDASE 1-RELATED"/>
    <property type="match status" value="1"/>
</dbReference>
<evidence type="ECO:0000313" key="7">
    <source>
        <dbReference type="EMBL" id="GEP55430.1"/>
    </source>
</evidence>
<dbReference type="SUPFAM" id="SSF47741">
    <property type="entry name" value="CO dehydrogenase ISP C-domain like"/>
    <property type="match status" value="1"/>
</dbReference>
<dbReference type="GO" id="GO:0051537">
    <property type="term" value="F:2 iron, 2 sulfur cluster binding"/>
    <property type="evidence" value="ECO:0007669"/>
    <property type="project" value="InterPro"/>
</dbReference>
<dbReference type="InterPro" id="IPR016208">
    <property type="entry name" value="Ald_Oxase/xanthine_DH-like"/>
</dbReference>
<keyword evidence="2" id="KW-0500">Molybdenum</keyword>
<keyword evidence="3" id="KW-0479">Metal-binding</keyword>
<evidence type="ECO:0000256" key="1">
    <source>
        <dbReference type="ARBA" id="ARBA00006849"/>
    </source>
</evidence>
<dbReference type="GO" id="GO:0005506">
    <property type="term" value="F:iron ion binding"/>
    <property type="evidence" value="ECO:0007669"/>
    <property type="project" value="InterPro"/>
</dbReference>
<comment type="similarity">
    <text evidence="1">Belongs to the xanthine dehydrogenase family.</text>
</comment>
<evidence type="ECO:0000313" key="8">
    <source>
        <dbReference type="Proteomes" id="UP000321058"/>
    </source>
</evidence>
<dbReference type="InterPro" id="IPR046867">
    <property type="entry name" value="AldOxase/xan_DH_MoCoBD2"/>
</dbReference>
<dbReference type="Pfam" id="PF02738">
    <property type="entry name" value="MoCoBD_1"/>
    <property type="match status" value="1"/>
</dbReference>
<dbReference type="PROSITE" id="PS00197">
    <property type="entry name" value="2FE2S_FER_1"/>
    <property type="match status" value="1"/>
</dbReference>
<proteinExistence type="inferred from homology"/>
<sequence length="905" mass="97840">MSKYEVNGRLYSAEAKPGQCLRTFLRDLEVFGVKKGCDAGDCGACTVWLDGKPFHSCLVPAFRGEGRKITTIEGLAQNGKLHPIQQAFHDAQAFQCGYCAAGMMMTTASAAFDEAHKADLPHALKGNICRCTGYRSIVDALHGKKNIEKDVAGKALGASLPNPFTDAILTGKAHYTMDVWMEGMLHLKVLRSPHAHARLKKIDKSKALAVPGVVAVYTWEDVPRRLYSTALHEDHLVDPDDTYMLDNVARFVGQRLVAVIGETEAAAEAGVRAVEIEYELLPTVFDPVAAMEPGAPILHEKDEVDTANGNIFATLAGEIGDIHKGFREAEVIHENTYSTSRVQHVHLETHGSIAYKGKDGRWHVRTSSQGPFAARTKLAYLMGVPAARIHVYTERVGGGFGGKQEMVSEDLPLFATMKLDGRPVKWEWTREDEFIGATTRHQMTTKIKIGAKRDGTLTALDVQVVSNTGAYGNHASETLAAAMASPFAAYRCANKKGIGRVVYTNMIPGGGFRGYGASQTTFAMECAMNELAKVLDMDPFEIRRKNVVRPGDNVESIWMEPSDASFGSHGIDQCLEIVERELKKGNGVNKPDGDDWLEGTGAALAMLECGPPTEHRSGAEMKLLPDGKYHLACGSSEMGNGITTAHKQMAASVVGVRAADIDIINADTDRTPYDTGTFASTGTVVAGKAVMITAEAMKADILDFAARFTKTPVDQCRLDNDAVICGNKRIPLTELHAEGAKVNHRFTVSRKAYLSPRTIAFNVQGVRLAVHRVTGEIRILHSVHAADIGQPINPMQCRGQLDGAVAMGYGWALVENMVHEEGHMVNPQLRNCRVPAFADTPHTDIFFADTVDAIGPLGAKSQGECGINPVAPAVSNALANATGVRFAHLPFTADRLFSGGLTRAK</sequence>
<accession>A0A512N8V8</accession>
<evidence type="ECO:0000256" key="2">
    <source>
        <dbReference type="ARBA" id="ARBA00022505"/>
    </source>
</evidence>
<dbReference type="InterPro" id="IPR006058">
    <property type="entry name" value="2Fe2S_fd_BS"/>
</dbReference>
<dbReference type="CDD" id="cd00207">
    <property type="entry name" value="fer2"/>
    <property type="match status" value="1"/>
</dbReference>
<dbReference type="InterPro" id="IPR000674">
    <property type="entry name" value="Ald_Oxase/Xan_DH_a/b"/>
</dbReference>
<dbReference type="Pfam" id="PF01315">
    <property type="entry name" value="Ald_Xan_dh_C"/>
    <property type="match status" value="1"/>
</dbReference>
<dbReference type="Pfam" id="PF00111">
    <property type="entry name" value="Fer2"/>
    <property type="match status" value="1"/>
</dbReference>
<dbReference type="GO" id="GO:0016491">
    <property type="term" value="F:oxidoreductase activity"/>
    <property type="evidence" value="ECO:0007669"/>
    <property type="project" value="UniProtKB-KW"/>
</dbReference>
<evidence type="ECO:0000259" key="6">
    <source>
        <dbReference type="PROSITE" id="PS51085"/>
    </source>
</evidence>
<dbReference type="InterPro" id="IPR001041">
    <property type="entry name" value="2Fe-2S_ferredoxin-type"/>
</dbReference>
<dbReference type="PROSITE" id="PS51085">
    <property type="entry name" value="2FE2S_FER_2"/>
    <property type="match status" value="1"/>
</dbReference>
<dbReference type="Pfam" id="PF20256">
    <property type="entry name" value="MoCoBD_2"/>
    <property type="match status" value="1"/>
</dbReference>
<dbReference type="InterPro" id="IPR036856">
    <property type="entry name" value="Ald_Oxase/Xan_DH_a/b_sf"/>
</dbReference>
<dbReference type="Proteomes" id="UP000321058">
    <property type="component" value="Unassembled WGS sequence"/>
</dbReference>
<dbReference type="InterPro" id="IPR008274">
    <property type="entry name" value="AldOxase/xan_DH_MoCoBD1"/>
</dbReference>
<evidence type="ECO:0000256" key="4">
    <source>
        <dbReference type="ARBA" id="ARBA00023002"/>
    </source>
</evidence>
<keyword evidence="5" id="KW-0408">Iron</keyword>
<dbReference type="Gene3D" id="1.10.150.120">
    <property type="entry name" value="[2Fe-2S]-binding domain"/>
    <property type="match status" value="1"/>
</dbReference>
<dbReference type="Gene3D" id="3.30.365.10">
    <property type="entry name" value="Aldehyde oxidase/xanthine dehydrogenase, molybdopterin binding domain"/>
    <property type="match status" value="4"/>
</dbReference>
<dbReference type="Gene3D" id="3.90.1170.50">
    <property type="entry name" value="Aldehyde oxidase/xanthine dehydrogenase, a/b hammerhead"/>
    <property type="match status" value="1"/>
</dbReference>
<dbReference type="EMBL" id="BKAJ01000038">
    <property type="protein sequence ID" value="GEP55430.1"/>
    <property type="molecule type" value="Genomic_DNA"/>
</dbReference>
<dbReference type="PANTHER" id="PTHR11908">
    <property type="entry name" value="XANTHINE DEHYDROGENASE"/>
    <property type="match status" value="1"/>
</dbReference>
<dbReference type="Pfam" id="PF01799">
    <property type="entry name" value="Fer2_2"/>
    <property type="match status" value="1"/>
</dbReference>
<dbReference type="RefSeq" id="WP_147149520.1">
    <property type="nucleotide sequence ID" value="NZ_BKAJ01000038.1"/>
</dbReference>
<gene>
    <name evidence="7" type="ORF">RSO01_25960</name>
</gene>
<dbReference type="InterPro" id="IPR012675">
    <property type="entry name" value="Beta-grasp_dom_sf"/>
</dbReference>
<dbReference type="OrthoDB" id="8428274at2"/>
<dbReference type="InterPro" id="IPR036010">
    <property type="entry name" value="2Fe-2S_ferredoxin-like_sf"/>
</dbReference>
<dbReference type="SUPFAM" id="SSF54665">
    <property type="entry name" value="CO dehydrogenase molybdoprotein N-domain-like"/>
    <property type="match status" value="1"/>
</dbReference>
<dbReference type="InterPro" id="IPR037165">
    <property type="entry name" value="AldOxase/xan_DH_Mopterin-bd_sf"/>
</dbReference>
<evidence type="ECO:0000256" key="5">
    <source>
        <dbReference type="ARBA" id="ARBA00023004"/>
    </source>
</evidence>
<reference evidence="7 8" key="1">
    <citation type="submission" date="2019-07" db="EMBL/GenBank/DDBJ databases">
        <title>Whole genome shotgun sequence of Reyranella soli NBRC 108950.</title>
        <authorList>
            <person name="Hosoyama A."/>
            <person name="Uohara A."/>
            <person name="Ohji S."/>
            <person name="Ichikawa N."/>
        </authorList>
    </citation>
    <scope>NUCLEOTIDE SEQUENCE [LARGE SCALE GENOMIC DNA]</scope>
    <source>
        <strain evidence="7 8">NBRC 108950</strain>
    </source>
</reference>
<keyword evidence="8" id="KW-1185">Reference proteome</keyword>
<comment type="caution">
    <text evidence="7">The sequence shown here is derived from an EMBL/GenBank/DDBJ whole genome shotgun (WGS) entry which is preliminary data.</text>
</comment>
<dbReference type="SMART" id="SM01008">
    <property type="entry name" value="Ald_Xan_dh_C"/>
    <property type="match status" value="1"/>
</dbReference>
<keyword evidence="4" id="KW-0560">Oxidoreductase</keyword>
<dbReference type="SUPFAM" id="SSF54292">
    <property type="entry name" value="2Fe-2S ferredoxin-like"/>
    <property type="match status" value="1"/>
</dbReference>
<dbReference type="SUPFAM" id="SSF56003">
    <property type="entry name" value="Molybdenum cofactor-binding domain"/>
    <property type="match status" value="1"/>
</dbReference>
<dbReference type="InterPro" id="IPR002888">
    <property type="entry name" value="2Fe-2S-bd"/>
</dbReference>
<dbReference type="Gene3D" id="3.10.20.30">
    <property type="match status" value="1"/>
</dbReference>
<evidence type="ECO:0000256" key="3">
    <source>
        <dbReference type="ARBA" id="ARBA00022723"/>
    </source>
</evidence>